<proteinExistence type="predicted"/>
<protein>
    <recommendedName>
        <fullName evidence="4">Zeta toxin domain-containing protein</fullName>
    </recommendedName>
</protein>
<gene>
    <name evidence="2" type="ORF">M413DRAFT_443372</name>
</gene>
<evidence type="ECO:0008006" key="4">
    <source>
        <dbReference type="Google" id="ProtNLM"/>
    </source>
</evidence>
<dbReference type="HOGENOM" id="CLU_101476_0_0_1"/>
<dbReference type="AlphaFoldDB" id="A0A0C3CIJ2"/>
<dbReference type="PANTHER" id="PTHR37807">
    <property type="entry name" value="OS07G0160300 PROTEIN"/>
    <property type="match status" value="1"/>
</dbReference>
<keyword evidence="3" id="KW-1185">Reference proteome</keyword>
<reference evidence="3" key="2">
    <citation type="submission" date="2015-01" db="EMBL/GenBank/DDBJ databases">
        <title>Evolutionary Origins and Diversification of the Mycorrhizal Mutualists.</title>
        <authorList>
            <consortium name="DOE Joint Genome Institute"/>
            <consortium name="Mycorrhizal Genomics Consortium"/>
            <person name="Kohler A."/>
            <person name="Kuo A."/>
            <person name="Nagy L.G."/>
            <person name="Floudas D."/>
            <person name="Copeland A."/>
            <person name="Barry K.W."/>
            <person name="Cichocki N."/>
            <person name="Veneault-Fourrey C."/>
            <person name="LaButti K."/>
            <person name="Lindquist E.A."/>
            <person name="Lipzen A."/>
            <person name="Lundell T."/>
            <person name="Morin E."/>
            <person name="Murat C."/>
            <person name="Riley R."/>
            <person name="Ohm R."/>
            <person name="Sun H."/>
            <person name="Tunlid A."/>
            <person name="Henrissat B."/>
            <person name="Grigoriev I.V."/>
            <person name="Hibbett D.S."/>
            <person name="Martin F."/>
        </authorList>
    </citation>
    <scope>NUCLEOTIDE SEQUENCE [LARGE SCALE GENOMIC DNA]</scope>
    <source>
        <strain evidence="3">h7</strain>
    </source>
</reference>
<organism evidence="2 3">
    <name type="scientific">Hebeloma cylindrosporum</name>
    <dbReference type="NCBI Taxonomy" id="76867"/>
    <lineage>
        <taxon>Eukaryota</taxon>
        <taxon>Fungi</taxon>
        <taxon>Dikarya</taxon>
        <taxon>Basidiomycota</taxon>
        <taxon>Agaricomycotina</taxon>
        <taxon>Agaricomycetes</taxon>
        <taxon>Agaricomycetidae</taxon>
        <taxon>Agaricales</taxon>
        <taxon>Agaricineae</taxon>
        <taxon>Hymenogastraceae</taxon>
        <taxon>Hebeloma</taxon>
    </lineage>
</organism>
<dbReference type="SUPFAM" id="SSF52540">
    <property type="entry name" value="P-loop containing nucleoside triphosphate hydrolases"/>
    <property type="match status" value="1"/>
</dbReference>
<dbReference type="PANTHER" id="PTHR37807:SF3">
    <property type="entry name" value="OS07G0160300 PROTEIN"/>
    <property type="match status" value="1"/>
</dbReference>
<dbReference type="STRING" id="686832.A0A0C3CIJ2"/>
<evidence type="ECO:0000256" key="1">
    <source>
        <dbReference type="SAM" id="MobiDB-lite"/>
    </source>
</evidence>
<evidence type="ECO:0000313" key="3">
    <source>
        <dbReference type="Proteomes" id="UP000053424"/>
    </source>
</evidence>
<dbReference type="Pfam" id="PF13671">
    <property type="entry name" value="AAA_33"/>
    <property type="match status" value="1"/>
</dbReference>
<accession>A0A0C3CIJ2</accession>
<name>A0A0C3CIJ2_HEBCY</name>
<dbReference type="EMBL" id="KN831775">
    <property type="protein sequence ID" value="KIM43431.1"/>
    <property type="molecule type" value="Genomic_DNA"/>
</dbReference>
<sequence>MSGAPGSGKSTMAKLLGSLIDAVVLDHDILKSSLLEDNTISFNQAAKFAYRLDWTIADAMMDQERNVIIDSPCNYQEIVDKGRALAQKYGYAYWYIECRVDDIDLLDERLRKRAPLRSQRTGVDRPPRDSSGAPCSEDSRALFRRWIENPYRPDDNIIVLDSSGSLEQHGDHILERILSAQEGNLAIPTSSLCDGGSELSVA</sequence>
<reference evidence="2 3" key="1">
    <citation type="submission" date="2014-04" db="EMBL/GenBank/DDBJ databases">
        <authorList>
            <consortium name="DOE Joint Genome Institute"/>
            <person name="Kuo A."/>
            <person name="Gay G."/>
            <person name="Dore J."/>
            <person name="Kohler A."/>
            <person name="Nagy L.G."/>
            <person name="Floudas D."/>
            <person name="Copeland A."/>
            <person name="Barry K.W."/>
            <person name="Cichocki N."/>
            <person name="Veneault-Fourrey C."/>
            <person name="LaButti K."/>
            <person name="Lindquist E.A."/>
            <person name="Lipzen A."/>
            <person name="Lundell T."/>
            <person name="Morin E."/>
            <person name="Murat C."/>
            <person name="Sun H."/>
            <person name="Tunlid A."/>
            <person name="Henrissat B."/>
            <person name="Grigoriev I.V."/>
            <person name="Hibbett D.S."/>
            <person name="Martin F."/>
            <person name="Nordberg H.P."/>
            <person name="Cantor M.N."/>
            <person name="Hua S.X."/>
        </authorList>
    </citation>
    <scope>NUCLEOTIDE SEQUENCE [LARGE SCALE GENOMIC DNA]</scope>
    <source>
        <strain evidence="3">h7</strain>
    </source>
</reference>
<evidence type="ECO:0000313" key="2">
    <source>
        <dbReference type="EMBL" id="KIM43431.1"/>
    </source>
</evidence>
<dbReference type="OrthoDB" id="3256156at2759"/>
<dbReference type="Proteomes" id="UP000053424">
    <property type="component" value="Unassembled WGS sequence"/>
</dbReference>
<dbReference type="Gene3D" id="3.40.50.300">
    <property type="entry name" value="P-loop containing nucleotide triphosphate hydrolases"/>
    <property type="match status" value="1"/>
</dbReference>
<dbReference type="InterPro" id="IPR027417">
    <property type="entry name" value="P-loop_NTPase"/>
</dbReference>
<feature type="region of interest" description="Disordered" evidence="1">
    <location>
        <begin position="117"/>
        <end position="137"/>
    </location>
</feature>